<dbReference type="NCBIfam" id="TIGR03953">
    <property type="entry name" value="rplD_bact"/>
    <property type="match status" value="1"/>
</dbReference>
<dbReference type="GO" id="GO:0003735">
    <property type="term" value="F:structural constituent of ribosome"/>
    <property type="evidence" value="ECO:0007669"/>
    <property type="project" value="InterPro"/>
</dbReference>
<evidence type="ECO:0000256" key="1">
    <source>
        <dbReference type="ARBA" id="ARBA00010528"/>
    </source>
</evidence>
<dbReference type="AlphaFoldDB" id="A0A6N7W5N3"/>
<dbReference type="GO" id="GO:1990904">
    <property type="term" value="C:ribonucleoprotein complex"/>
    <property type="evidence" value="ECO:0007669"/>
    <property type="project" value="UniProtKB-KW"/>
</dbReference>
<evidence type="ECO:0000256" key="4">
    <source>
        <dbReference type="ARBA" id="ARBA00022980"/>
    </source>
</evidence>
<dbReference type="GO" id="GO:0005840">
    <property type="term" value="C:ribosome"/>
    <property type="evidence" value="ECO:0007669"/>
    <property type="project" value="UniProtKB-KW"/>
</dbReference>
<dbReference type="SUPFAM" id="SSF52166">
    <property type="entry name" value="Ribosomal protein L4"/>
    <property type="match status" value="1"/>
</dbReference>
<comment type="function">
    <text evidence="7">Forms part of the polypeptide exit tunnel.</text>
</comment>
<dbReference type="PANTHER" id="PTHR10746">
    <property type="entry name" value="50S RIBOSOMAL PROTEIN L4"/>
    <property type="match status" value="1"/>
</dbReference>
<keyword evidence="4 7" id="KW-0689">Ribosomal protein</keyword>
<evidence type="ECO:0000256" key="3">
    <source>
        <dbReference type="ARBA" id="ARBA00022884"/>
    </source>
</evidence>
<dbReference type="Gene3D" id="3.40.1370.10">
    <property type="match status" value="1"/>
</dbReference>
<sequence>MSTVELQDRTVKVKNAKGNNTRSEVALPGEHFDRPLNIPLIHQVVVAQQAAARQGTHATKTRGMVSGSGKKPFRQKGTGNARQGSIRAPHFTGGGVVHGPQPRDYSQRTPKKMKAGALRSALSDRARNDRVHVVNELVSGKTPSTKAAKAALQALVGDRLALVVLTRDEMVTALSLQNLQQAQVIWADQLNTYDVMVNDDVIFSVDALAAFLGTEAQDEAETEEQL</sequence>
<dbReference type="InterPro" id="IPR013005">
    <property type="entry name" value="Ribosomal_uL4-like"/>
</dbReference>
<evidence type="ECO:0000256" key="8">
    <source>
        <dbReference type="SAM" id="MobiDB-lite"/>
    </source>
</evidence>
<evidence type="ECO:0000313" key="10">
    <source>
        <dbReference type="Proteomes" id="UP000470875"/>
    </source>
</evidence>
<dbReference type="PANTHER" id="PTHR10746:SF6">
    <property type="entry name" value="LARGE RIBOSOMAL SUBUNIT PROTEIN UL4M"/>
    <property type="match status" value="1"/>
</dbReference>
<evidence type="ECO:0000256" key="6">
    <source>
        <dbReference type="ARBA" id="ARBA00035244"/>
    </source>
</evidence>
<comment type="subunit">
    <text evidence="7">Part of the 50S ribosomal subunit.</text>
</comment>
<comment type="similarity">
    <text evidence="1 7">Belongs to the universal ribosomal protein uL4 family.</text>
</comment>
<dbReference type="GO" id="GO:0019843">
    <property type="term" value="F:rRNA binding"/>
    <property type="evidence" value="ECO:0007669"/>
    <property type="project" value="UniProtKB-UniRule"/>
</dbReference>
<comment type="function">
    <text evidence="7">One of the primary rRNA binding proteins, this protein initially binds near the 5'-end of the 23S rRNA. It is important during the early stages of 50S assembly. It makes multiple contacts with different domains of the 23S rRNA in the assembled 50S subunit and ribosome.</text>
</comment>
<name>A0A6N7W5N3_9ACTO</name>
<comment type="caution">
    <text evidence="9">The sequence shown here is derived from an EMBL/GenBank/DDBJ whole genome shotgun (WGS) entry which is preliminary data.</text>
</comment>
<evidence type="ECO:0000256" key="7">
    <source>
        <dbReference type="HAMAP-Rule" id="MF_01328"/>
    </source>
</evidence>
<keyword evidence="3 7" id="KW-0694">RNA-binding</keyword>
<evidence type="ECO:0000313" key="9">
    <source>
        <dbReference type="EMBL" id="MSS83813.1"/>
    </source>
</evidence>
<dbReference type="InterPro" id="IPR002136">
    <property type="entry name" value="Ribosomal_uL4"/>
</dbReference>
<reference evidence="9 10" key="1">
    <citation type="submission" date="2019-08" db="EMBL/GenBank/DDBJ databases">
        <title>In-depth cultivation of the pig gut microbiome towards novel bacterial diversity and tailored functional studies.</title>
        <authorList>
            <person name="Wylensek D."/>
            <person name="Hitch T.C.A."/>
            <person name="Clavel T."/>
        </authorList>
    </citation>
    <scope>NUCLEOTIDE SEQUENCE [LARGE SCALE GENOMIC DNA]</scope>
    <source>
        <strain evidence="9 10">WB03_NA08</strain>
    </source>
</reference>
<dbReference type="GO" id="GO:0006412">
    <property type="term" value="P:translation"/>
    <property type="evidence" value="ECO:0007669"/>
    <property type="project" value="UniProtKB-UniRule"/>
</dbReference>
<keyword evidence="2 7" id="KW-0699">rRNA-binding</keyword>
<evidence type="ECO:0000256" key="2">
    <source>
        <dbReference type="ARBA" id="ARBA00022730"/>
    </source>
</evidence>
<protein>
    <recommendedName>
        <fullName evidence="6 7">Large ribosomal subunit protein uL4</fullName>
    </recommendedName>
</protein>
<evidence type="ECO:0000256" key="5">
    <source>
        <dbReference type="ARBA" id="ARBA00023274"/>
    </source>
</evidence>
<organism evidence="9 10">
    <name type="scientific">Scrofimicrobium canadense</name>
    <dbReference type="NCBI Taxonomy" id="2652290"/>
    <lineage>
        <taxon>Bacteria</taxon>
        <taxon>Bacillati</taxon>
        <taxon>Actinomycetota</taxon>
        <taxon>Actinomycetes</taxon>
        <taxon>Actinomycetales</taxon>
        <taxon>Actinomycetaceae</taxon>
        <taxon>Scrofimicrobium</taxon>
    </lineage>
</organism>
<dbReference type="FunFam" id="3.40.1370.10:FF:000004">
    <property type="entry name" value="50S ribosomal protein L4"/>
    <property type="match status" value="1"/>
</dbReference>
<dbReference type="EMBL" id="VULO01000003">
    <property type="protein sequence ID" value="MSS83813.1"/>
    <property type="molecule type" value="Genomic_DNA"/>
</dbReference>
<dbReference type="Proteomes" id="UP000470875">
    <property type="component" value="Unassembled WGS sequence"/>
</dbReference>
<dbReference type="InterPro" id="IPR023574">
    <property type="entry name" value="Ribosomal_uL4_dom_sf"/>
</dbReference>
<feature type="region of interest" description="Disordered" evidence="8">
    <location>
        <begin position="53"/>
        <end position="110"/>
    </location>
</feature>
<keyword evidence="10" id="KW-1185">Reference proteome</keyword>
<gene>
    <name evidence="7 9" type="primary">rplD</name>
    <name evidence="9" type="ORF">FYJ24_03365</name>
</gene>
<dbReference type="HAMAP" id="MF_01328_B">
    <property type="entry name" value="Ribosomal_uL4_B"/>
    <property type="match status" value="1"/>
</dbReference>
<accession>A0A6N7W5N3</accession>
<keyword evidence="5 7" id="KW-0687">Ribonucleoprotein</keyword>
<dbReference type="Pfam" id="PF00573">
    <property type="entry name" value="Ribosomal_L4"/>
    <property type="match status" value="1"/>
</dbReference>
<proteinExistence type="inferred from homology"/>